<name>A0ABQ9Z8G9_9CRUS</name>
<accession>A0ABQ9Z8G9</accession>
<organism evidence="1 2">
    <name type="scientific">Daphnia magna</name>
    <dbReference type="NCBI Taxonomy" id="35525"/>
    <lineage>
        <taxon>Eukaryota</taxon>
        <taxon>Metazoa</taxon>
        <taxon>Ecdysozoa</taxon>
        <taxon>Arthropoda</taxon>
        <taxon>Crustacea</taxon>
        <taxon>Branchiopoda</taxon>
        <taxon>Diplostraca</taxon>
        <taxon>Cladocera</taxon>
        <taxon>Anomopoda</taxon>
        <taxon>Daphniidae</taxon>
        <taxon>Daphnia</taxon>
    </lineage>
</organism>
<reference evidence="1 2" key="1">
    <citation type="journal article" date="2023" name="Nucleic Acids Res.">
        <title>The hologenome of Daphnia magna reveals possible DNA methylation and microbiome-mediated evolution of the host genome.</title>
        <authorList>
            <person name="Chaturvedi A."/>
            <person name="Li X."/>
            <person name="Dhandapani V."/>
            <person name="Marshall H."/>
            <person name="Kissane S."/>
            <person name="Cuenca-Cambronero M."/>
            <person name="Asole G."/>
            <person name="Calvet F."/>
            <person name="Ruiz-Romero M."/>
            <person name="Marangio P."/>
            <person name="Guigo R."/>
            <person name="Rago D."/>
            <person name="Mirbahai L."/>
            <person name="Eastwood N."/>
            <person name="Colbourne J.K."/>
            <person name="Zhou J."/>
            <person name="Mallon E."/>
            <person name="Orsini L."/>
        </authorList>
    </citation>
    <scope>NUCLEOTIDE SEQUENCE [LARGE SCALE GENOMIC DNA]</scope>
    <source>
        <strain evidence="1">LRV0_1</strain>
    </source>
</reference>
<evidence type="ECO:0000313" key="2">
    <source>
        <dbReference type="Proteomes" id="UP001234178"/>
    </source>
</evidence>
<evidence type="ECO:0000313" key="1">
    <source>
        <dbReference type="EMBL" id="KAK4009195.1"/>
    </source>
</evidence>
<comment type="caution">
    <text evidence="1">The sequence shown here is derived from an EMBL/GenBank/DDBJ whole genome shotgun (WGS) entry which is preliminary data.</text>
</comment>
<sequence length="86" mass="9610">MGFVPAALKDQRARNNYRKCRIDKIIAPNGTCLSAKEDMSAEIVDHFKKNFKTRLSPDTLAENSDVFAGPSGDQANSQAFRTLWSF</sequence>
<keyword evidence="2" id="KW-1185">Reference proteome</keyword>
<dbReference type="Proteomes" id="UP001234178">
    <property type="component" value="Unassembled WGS sequence"/>
</dbReference>
<dbReference type="EMBL" id="JAOYFB010000003">
    <property type="protein sequence ID" value="KAK4009195.1"/>
    <property type="molecule type" value="Genomic_DNA"/>
</dbReference>
<proteinExistence type="predicted"/>
<protein>
    <submittedName>
        <fullName evidence="1">Uncharacterized protein</fullName>
    </submittedName>
</protein>
<gene>
    <name evidence="1" type="ORF">OUZ56_018304</name>
</gene>